<organism evidence="3 4">
    <name type="scientific">Nocardioides baekrokdamisoli</name>
    <dbReference type="NCBI Taxonomy" id="1804624"/>
    <lineage>
        <taxon>Bacteria</taxon>
        <taxon>Bacillati</taxon>
        <taxon>Actinomycetota</taxon>
        <taxon>Actinomycetes</taxon>
        <taxon>Propionibacteriales</taxon>
        <taxon>Nocardioidaceae</taxon>
        <taxon>Nocardioides</taxon>
    </lineage>
</organism>
<sequence length="68" mass="7799">MDDNTVIARLEALEARVAEHTEAIQENRRLNRRVAELTDVVMELLTELAKTEDPAVMDRIRTYTNSLS</sequence>
<dbReference type="Proteomes" id="UP000271573">
    <property type="component" value="Chromosome"/>
</dbReference>
<name>A0A3G9IW81_9ACTN</name>
<keyword evidence="4" id="KW-1185">Reference proteome</keyword>
<accession>A0A3G9IW81</accession>
<gene>
    <name evidence="3" type="ORF">Back2_22480</name>
</gene>
<dbReference type="EMBL" id="AP019307">
    <property type="protein sequence ID" value="BBH17961.1"/>
    <property type="molecule type" value="Genomic_DNA"/>
</dbReference>
<reference evidence="3 4" key="1">
    <citation type="submission" date="2018-11" db="EMBL/GenBank/DDBJ databases">
        <title>Complete genome sequence of Nocardioides baekrokdamisoli strain KCTC 39748.</title>
        <authorList>
            <person name="Kang S.W."/>
            <person name="Lee K.C."/>
            <person name="Kim K.K."/>
            <person name="Kim J.S."/>
            <person name="Kim D.S."/>
            <person name="Ko S.H."/>
            <person name="Yang S.H."/>
            <person name="Shin Y.K."/>
            <person name="Lee J.S."/>
        </authorList>
    </citation>
    <scope>NUCLEOTIDE SEQUENCE [LARGE SCALE GENOMIC DNA]</scope>
    <source>
        <strain evidence="3 4">KCTC 39748</strain>
    </source>
</reference>
<feature type="coiled-coil region" evidence="1">
    <location>
        <begin position="10"/>
        <end position="47"/>
    </location>
</feature>
<dbReference type="OrthoDB" id="4951290at2"/>
<evidence type="ECO:0000259" key="2">
    <source>
        <dbReference type="Pfam" id="PF20537"/>
    </source>
</evidence>
<evidence type="ECO:0000313" key="4">
    <source>
        <dbReference type="Proteomes" id="UP000271573"/>
    </source>
</evidence>
<dbReference type="InterPro" id="IPR046640">
    <property type="entry name" value="DUF6752"/>
</dbReference>
<keyword evidence="1" id="KW-0175">Coiled coil</keyword>
<proteinExistence type="predicted"/>
<dbReference type="Pfam" id="PF20537">
    <property type="entry name" value="DUF6752"/>
    <property type="match status" value="1"/>
</dbReference>
<evidence type="ECO:0000313" key="3">
    <source>
        <dbReference type="EMBL" id="BBH17961.1"/>
    </source>
</evidence>
<dbReference type="AlphaFoldDB" id="A0A3G9IW81"/>
<feature type="domain" description="DUF6752" evidence="2">
    <location>
        <begin position="13"/>
        <end position="67"/>
    </location>
</feature>
<dbReference type="RefSeq" id="WP_125569341.1">
    <property type="nucleotide sequence ID" value="NZ_AP019307.1"/>
</dbReference>
<protein>
    <recommendedName>
        <fullName evidence="2">DUF6752 domain-containing protein</fullName>
    </recommendedName>
</protein>
<dbReference type="KEGG" id="nbe:Back2_22480"/>
<evidence type="ECO:0000256" key="1">
    <source>
        <dbReference type="SAM" id="Coils"/>
    </source>
</evidence>